<protein>
    <submittedName>
        <fullName evidence="1">Uncharacterized protein</fullName>
    </submittedName>
</protein>
<dbReference type="PATRIC" id="fig|1405.8.peg.6093"/>
<evidence type="ECO:0000313" key="3">
    <source>
        <dbReference type="Proteomes" id="UP000029389"/>
    </source>
</evidence>
<evidence type="ECO:0000313" key="1">
    <source>
        <dbReference type="EMBL" id="KFM94831.1"/>
    </source>
</evidence>
<keyword evidence="4" id="KW-1185">Reference proteome</keyword>
<dbReference type="EMBL" id="QVOD01000034">
    <property type="protein sequence ID" value="RFT64458.1"/>
    <property type="molecule type" value="Genomic_DNA"/>
</dbReference>
<sequence length="131" mass="15703">MNEVKVKIDVWEGRIGETGMVQFQSVDLANMFLRMMNQRVIAEEIRGYLKSEITLLWTEEKEEYSFAYRYDIGGGSYVHDTEPIQADLYRRYTYTRDELQKLTDKDNRFVEMYTDNLKMYEKSLRALQVLK</sequence>
<dbReference type="AlphaFoldDB" id="A0A090Y9F3"/>
<dbReference type="Proteomes" id="UP000029389">
    <property type="component" value="Unassembled WGS sequence"/>
</dbReference>
<name>A0A090Y9F3_9BACI</name>
<reference evidence="2 4" key="2">
    <citation type="submission" date="2018-08" db="EMBL/GenBank/DDBJ databases">
        <title>Bacillus clarus sp. nov. strain PS00077A.</title>
        <authorList>
            <person name="Mendez Acevedo M."/>
            <person name="Carroll L."/>
            <person name="Mukherjee M."/>
            <person name="Wiedmann M."/>
            <person name="Kovac J."/>
        </authorList>
    </citation>
    <scope>NUCLEOTIDE SEQUENCE [LARGE SCALE GENOMIC DNA]</scope>
    <source>
        <strain evidence="2 4">PS00077A</strain>
    </source>
</reference>
<accession>A0A090Y9F3</accession>
<gene>
    <name evidence="2" type="ORF">D0U04_21505</name>
    <name evidence="1" type="ORF">DJ93_5997</name>
</gene>
<organism evidence="1 3">
    <name type="scientific">Bacillus clarus</name>
    <dbReference type="NCBI Taxonomy" id="2338372"/>
    <lineage>
        <taxon>Bacteria</taxon>
        <taxon>Bacillati</taxon>
        <taxon>Bacillota</taxon>
        <taxon>Bacilli</taxon>
        <taxon>Bacillales</taxon>
        <taxon>Bacillaceae</taxon>
        <taxon>Bacillus</taxon>
        <taxon>Bacillus cereus group</taxon>
    </lineage>
</organism>
<evidence type="ECO:0000313" key="4">
    <source>
        <dbReference type="Proteomes" id="UP000264294"/>
    </source>
</evidence>
<dbReference type="Proteomes" id="UP000264294">
    <property type="component" value="Unassembled WGS sequence"/>
</dbReference>
<dbReference type="RefSeq" id="WP_042985217.1">
    <property type="nucleotide sequence ID" value="NZ_JMQC01000012.1"/>
</dbReference>
<evidence type="ECO:0000313" key="2">
    <source>
        <dbReference type="EMBL" id="RFT64458.1"/>
    </source>
</evidence>
<proteinExistence type="predicted"/>
<dbReference type="EMBL" id="JMQC01000012">
    <property type="protein sequence ID" value="KFM94831.1"/>
    <property type="molecule type" value="Genomic_DNA"/>
</dbReference>
<comment type="caution">
    <text evidence="1">The sequence shown here is derived from an EMBL/GenBank/DDBJ whole genome shotgun (WGS) entry which is preliminary data.</text>
</comment>
<reference evidence="1 3" key="1">
    <citation type="submission" date="2014-04" db="EMBL/GenBank/DDBJ databases">
        <authorList>
            <person name="Bishop-Lilly K.A."/>
            <person name="Broomall S.M."/>
            <person name="Chain P.S."/>
            <person name="Chertkov O."/>
            <person name="Coyne S.R."/>
            <person name="Daligault H.E."/>
            <person name="Davenport K.W."/>
            <person name="Erkkila T."/>
            <person name="Frey K.G."/>
            <person name="Gibbons H.S."/>
            <person name="Gu W."/>
            <person name="Jaissle J."/>
            <person name="Johnson S.L."/>
            <person name="Koroleva G.I."/>
            <person name="Ladner J.T."/>
            <person name="Lo C.-C."/>
            <person name="Minogue T.D."/>
            <person name="Munk C."/>
            <person name="Palacios G.F."/>
            <person name="Redden C.L."/>
            <person name="Rosenzweig C.N."/>
            <person name="Scholz M.B."/>
            <person name="Teshima H."/>
            <person name="Xu Y."/>
        </authorList>
    </citation>
    <scope>NUCLEOTIDE SEQUENCE [LARGE SCALE GENOMIC DNA]</scope>
    <source>
        <strain evidence="1 3">BHP</strain>
    </source>
</reference>